<dbReference type="PANTHER" id="PTHR28242">
    <property type="entry name" value="PHOSPHORELAY INTERMEDIATE PROTEIN YPD1"/>
    <property type="match status" value="1"/>
</dbReference>
<dbReference type="Pfam" id="PF01627">
    <property type="entry name" value="Hpt"/>
    <property type="match status" value="1"/>
</dbReference>
<dbReference type="SUPFAM" id="SSF47226">
    <property type="entry name" value="Histidine-containing phosphotransfer domain, HPT domain"/>
    <property type="match status" value="1"/>
</dbReference>
<dbReference type="GO" id="GO:0043424">
    <property type="term" value="F:protein histidine kinase binding"/>
    <property type="evidence" value="ECO:0007669"/>
    <property type="project" value="InterPro"/>
</dbReference>
<comment type="caution">
    <text evidence="3">The sequence shown here is derived from an EMBL/GenBank/DDBJ whole genome shotgun (WGS) entry which is preliminary data.</text>
</comment>
<dbReference type="InterPro" id="IPR045871">
    <property type="entry name" value="AHP1-5/YPD1"/>
</dbReference>
<dbReference type="Gene3D" id="1.20.120.160">
    <property type="entry name" value="HPT domain"/>
    <property type="match status" value="1"/>
</dbReference>
<accession>A0A9W8JJD1</accession>
<dbReference type="EMBL" id="JANBPK010000704">
    <property type="protein sequence ID" value="KAJ2935179.1"/>
    <property type="molecule type" value="Genomic_DNA"/>
</dbReference>
<evidence type="ECO:0000259" key="2">
    <source>
        <dbReference type="PROSITE" id="PS50894"/>
    </source>
</evidence>
<dbReference type="InterPro" id="IPR008207">
    <property type="entry name" value="Sig_transdc_His_kin_Hpt_dom"/>
</dbReference>
<dbReference type="PANTHER" id="PTHR28242:SF52">
    <property type="entry name" value="PHOSPHORELAY INTERMEDIATE PROTEIN YPD1"/>
    <property type="match status" value="1"/>
</dbReference>
<evidence type="ECO:0000313" key="4">
    <source>
        <dbReference type="Proteomes" id="UP001140091"/>
    </source>
</evidence>
<evidence type="ECO:0000256" key="1">
    <source>
        <dbReference type="PROSITE-ProRule" id="PRU00110"/>
    </source>
</evidence>
<reference evidence="3" key="1">
    <citation type="submission" date="2022-06" db="EMBL/GenBank/DDBJ databases">
        <title>Genome Sequence of Candolleomyces eurysporus.</title>
        <authorList>
            <person name="Buettner E."/>
        </authorList>
    </citation>
    <scope>NUCLEOTIDE SEQUENCE</scope>
    <source>
        <strain evidence="3">VTCC 930004</strain>
    </source>
</reference>
<dbReference type="GO" id="GO:0009927">
    <property type="term" value="F:histidine phosphotransfer kinase activity"/>
    <property type="evidence" value="ECO:0007669"/>
    <property type="project" value="InterPro"/>
</dbReference>
<dbReference type="GO" id="GO:0005634">
    <property type="term" value="C:nucleus"/>
    <property type="evidence" value="ECO:0007669"/>
    <property type="project" value="TreeGrafter"/>
</dbReference>
<dbReference type="AlphaFoldDB" id="A0A9W8JJD1"/>
<dbReference type="GO" id="GO:0000160">
    <property type="term" value="P:phosphorelay signal transduction system"/>
    <property type="evidence" value="ECO:0007669"/>
    <property type="project" value="InterPro"/>
</dbReference>
<feature type="domain" description="HPt" evidence="2">
    <location>
        <begin position="16"/>
        <end position="117"/>
    </location>
</feature>
<dbReference type="Proteomes" id="UP001140091">
    <property type="component" value="Unassembled WGS sequence"/>
</dbReference>
<keyword evidence="4" id="KW-1185">Reference proteome</keyword>
<proteinExistence type="predicted"/>
<protein>
    <recommendedName>
        <fullName evidence="2">HPt domain-containing protein</fullName>
    </recommendedName>
</protein>
<dbReference type="GO" id="GO:0005737">
    <property type="term" value="C:cytoplasm"/>
    <property type="evidence" value="ECO:0007669"/>
    <property type="project" value="TreeGrafter"/>
</dbReference>
<organism evidence="3 4">
    <name type="scientific">Candolleomyces eurysporus</name>
    <dbReference type="NCBI Taxonomy" id="2828524"/>
    <lineage>
        <taxon>Eukaryota</taxon>
        <taxon>Fungi</taxon>
        <taxon>Dikarya</taxon>
        <taxon>Basidiomycota</taxon>
        <taxon>Agaricomycotina</taxon>
        <taxon>Agaricomycetes</taxon>
        <taxon>Agaricomycetidae</taxon>
        <taxon>Agaricales</taxon>
        <taxon>Agaricineae</taxon>
        <taxon>Psathyrellaceae</taxon>
        <taxon>Candolleomyces</taxon>
    </lineage>
</organism>
<sequence>METFEEILELDDWEEDREFSRRIVSDYLSQAARALEELDDALAQSDLATLSELGQYLKGSSTALGVRRVQAACEKIQSYGRLFDEDKNVDLSQQDALALIRKTLTQVKVDYAEAEKWLRKYSNNPTETDS</sequence>
<dbReference type="PROSITE" id="PS50894">
    <property type="entry name" value="HPT"/>
    <property type="match status" value="1"/>
</dbReference>
<dbReference type="InterPro" id="IPR036641">
    <property type="entry name" value="HPT_dom_sf"/>
</dbReference>
<evidence type="ECO:0000313" key="3">
    <source>
        <dbReference type="EMBL" id="KAJ2935179.1"/>
    </source>
</evidence>
<gene>
    <name evidence="3" type="ORF">H1R20_g1972</name>
</gene>
<comment type="caution">
    <text evidence="1">Lacks conserved residue(s) required for the propagation of feature annotation.</text>
</comment>
<feature type="non-terminal residue" evidence="3">
    <location>
        <position position="130"/>
    </location>
</feature>
<name>A0A9W8JJD1_9AGAR</name>
<dbReference type="OrthoDB" id="1673781at2759"/>